<evidence type="ECO:0000313" key="2">
    <source>
        <dbReference type="Proteomes" id="UP000004067"/>
    </source>
</evidence>
<gene>
    <name evidence="1" type="ORF">HMPREF9081_2047</name>
</gene>
<proteinExistence type="predicted"/>
<protein>
    <submittedName>
        <fullName evidence="1">(2Fe-2S)-binding protein</fullName>
    </submittedName>
</protein>
<dbReference type="EMBL" id="AFHQ01000051">
    <property type="protein sequence ID" value="EGK57978.1"/>
    <property type="molecule type" value="Genomic_DNA"/>
</dbReference>
<reference evidence="1 2" key="1">
    <citation type="submission" date="2011-04" db="EMBL/GenBank/DDBJ databases">
        <authorList>
            <person name="Muzny D."/>
            <person name="Qin X."/>
            <person name="Deng J."/>
            <person name="Jiang H."/>
            <person name="Liu Y."/>
            <person name="Qu J."/>
            <person name="Song X.-Z."/>
            <person name="Zhang L."/>
            <person name="Thornton R."/>
            <person name="Coyle M."/>
            <person name="Francisco L."/>
            <person name="Jackson L."/>
            <person name="Javaid M."/>
            <person name="Korchina V."/>
            <person name="Kovar C."/>
            <person name="Mata R."/>
            <person name="Mathew T."/>
            <person name="Ngo R."/>
            <person name="Nguyen L."/>
            <person name="Nguyen N."/>
            <person name="Okwuonu G."/>
            <person name="Ongeri F."/>
            <person name="Pham C."/>
            <person name="Simmons D."/>
            <person name="Wilczek-Boney K."/>
            <person name="Hale W."/>
            <person name="Jakkamsetti A."/>
            <person name="Pham P."/>
            <person name="Ruth R."/>
            <person name="San Lucas F."/>
            <person name="Warren J."/>
            <person name="Zhang J."/>
            <person name="Zhao Z."/>
            <person name="Zhou C."/>
            <person name="Zhu D."/>
            <person name="Lee S."/>
            <person name="Bess C."/>
            <person name="Blankenburg K."/>
            <person name="Forbes L."/>
            <person name="Fu Q."/>
            <person name="Gubbala S."/>
            <person name="Hirani K."/>
            <person name="Jayaseelan J.C."/>
            <person name="Lara F."/>
            <person name="Munidasa M."/>
            <person name="Palculict T."/>
            <person name="Patil S."/>
            <person name="Pu L.-L."/>
            <person name="Saada N."/>
            <person name="Tang L."/>
            <person name="Weissenberger G."/>
            <person name="Zhu Y."/>
            <person name="Hemphill L."/>
            <person name="Shang Y."/>
            <person name="Youmans B."/>
            <person name="Ayvaz T."/>
            <person name="Ross M."/>
            <person name="Santibanez J."/>
            <person name="Aqrawi P."/>
            <person name="Gross S."/>
            <person name="Joshi V."/>
            <person name="Fowler G."/>
            <person name="Nazareth L."/>
            <person name="Reid J."/>
            <person name="Worley K."/>
            <person name="Petrosino J."/>
            <person name="Highlander S."/>
            <person name="Gibbs R."/>
        </authorList>
    </citation>
    <scope>NUCLEOTIDE SEQUENCE [LARGE SCALE GENOMIC DNA]</scope>
    <source>
        <strain evidence="1 2">DSM 2778</strain>
    </source>
</reference>
<comment type="caution">
    <text evidence="1">The sequence shown here is derived from an EMBL/GenBank/DDBJ whole genome shotgun (WGS) entry which is preliminary data.</text>
</comment>
<keyword evidence="2" id="KW-1185">Reference proteome</keyword>
<dbReference type="AlphaFoldDB" id="F5RP61"/>
<sequence>MYNIFCAALDKRRFLRYNSFGYFVNDYRKEVKSMDDTPLQPEPHICMPSSLRFRM</sequence>
<name>F5RP61_9FIRM</name>
<accession>F5RP61</accession>
<dbReference type="Proteomes" id="UP000004067">
    <property type="component" value="Unassembled WGS sequence"/>
</dbReference>
<dbReference type="STRING" id="888060.HMPREF9081_2047"/>
<dbReference type="HOGENOM" id="CLU_3023660_0_0_9"/>
<organism evidence="1 2">
    <name type="scientific">Centipeda periodontii DSM 2778</name>
    <dbReference type="NCBI Taxonomy" id="888060"/>
    <lineage>
        <taxon>Bacteria</taxon>
        <taxon>Bacillati</taxon>
        <taxon>Bacillota</taxon>
        <taxon>Negativicutes</taxon>
        <taxon>Selenomonadales</taxon>
        <taxon>Selenomonadaceae</taxon>
        <taxon>Centipeda</taxon>
    </lineage>
</organism>
<evidence type="ECO:0000313" key="1">
    <source>
        <dbReference type="EMBL" id="EGK57978.1"/>
    </source>
</evidence>